<gene>
    <name evidence="3" type="ORF">C7419_107175</name>
</gene>
<proteinExistence type="predicted"/>
<keyword evidence="4" id="KW-1185">Reference proteome</keyword>
<feature type="compositionally biased region" description="Basic and acidic residues" evidence="1">
    <location>
        <begin position="63"/>
        <end position="72"/>
    </location>
</feature>
<organism evidence="3 4">
    <name type="scientific">Cupriavidus plantarum</name>
    <dbReference type="NCBI Taxonomy" id="942865"/>
    <lineage>
        <taxon>Bacteria</taxon>
        <taxon>Pseudomonadati</taxon>
        <taxon>Pseudomonadota</taxon>
        <taxon>Betaproteobacteria</taxon>
        <taxon>Burkholderiales</taxon>
        <taxon>Burkholderiaceae</taxon>
        <taxon>Cupriavidus</taxon>
    </lineage>
</organism>
<evidence type="ECO:0000313" key="3">
    <source>
        <dbReference type="EMBL" id="PWK32384.1"/>
    </source>
</evidence>
<comment type="caution">
    <text evidence="3">The sequence shown here is derived from an EMBL/GenBank/DDBJ whole genome shotgun (WGS) entry which is preliminary data.</text>
</comment>
<dbReference type="AlphaFoldDB" id="A0A316ELI8"/>
<evidence type="ECO:0000256" key="1">
    <source>
        <dbReference type="SAM" id="MobiDB-lite"/>
    </source>
</evidence>
<dbReference type="RefSeq" id="WP_109585211.1">
    <property type="nucleotide sequence ID" value="NZ_CAJPUX010000010.1"/>
</dbReference>
<reference evidence="3 4" key="1">
    <citation type="submission" date="2018-05" db="EMBL/GenBank/DDBJ databases">
        <title>Genomic Encyclopedia of Type Strains, Phase IV (KMG-V): Genome sequencing to study the core and pangenomes of soil and plant-associated prokaryotes.</title>
        <authorList>
            <person name="Whitman W."/>
        </authorList>
    </citation>
    <scope>NUCLEOTIDE SEQUENCE [LARGE SCALE GENOMIC DNA]</scope>
    <source>
        <strain evidence="3 4">SLV-132</strain>
    </source>
</reference>
<dbReference type="GeneID" id="98343855"/>
<dbReference type="Proteomes" id="UP000245754">
    <property type="component" value="Unassembled WGS sequence"/>
</dbReference>
<dbReference type="EMBL" id="QGGT01000007">
    <property type="protein sequence ID" value="PWK32384.1"/>
    <property type="molecule type" value="Genomic_DNA"/>
</dbReference>
<keyword evidence="2" id="KW-0812">Transmembrane</keyword>
<keyword evidence="2" id="KW-0472">Membrane</keyword>
<dbReference type="OrthoDB" id="8970902at2"/>
<evidence type="ECO:0000256" key="2">
    <source>
        <dbReference type="SAM" id="Phobius"/>
    </source>
</evidence>
<feature type="transmembrane region" description="Helical" evidence="2">
    <location>
        <begin position="12"/>
        <end position="33"/>
    </location>
</feature>
<feature type="region of interest" description="Disordered" evidence="1">
    <location>
        <begin position="36"/>
        <end position="72"/>
    </location>
</feature>
<evidence type="ECO:0000313" key="4">
    <source>
        <dbReference type="Proteomes" id="UP000245754"/>
    </source>
</evidence>
<sequence length="72" mass="7786">MSQFLSDHPMLVFALEAGAALFLLVFIVVWTMGTAKKNPRPTRAPDDHPSRNAGARPAAEPTEGNKGEAREP</sequence>
<name>A0A316ELI8_9BURK</name>
<accession>A0A316ELI8</accession>
<keyword evidence="2" id="KW-1133">Transmembrane helix</keyword>
<protein>
    <submittedName>
        <fullName evidence="3">Uncharacterized protein</fullName>
    </submittedName>
</protein>